<feature type="compositionally biased region" description="Polar residues" evidence="3">
    <location>
        <begin position="2644"/>
        <end position="2653"/>
    </location>
</feature>
<evidence type="ECO:0000313" key="7">
    <source>
        <dbReference type="Proteomes" id="UP000794436"/>
    </source>
</evidence>
<dbReference type="PROSITE" id="PS50106">
    <property type="entry name" value="PDZ"/>
    <property type="match status" value="1"/>
</dbReference>
<reference evidence="6" key="1">
    <citation type="submission" date="2019-03" db="EMBL/GenBank/DDBJ databases">
        <title>Long read genome sequence of the mycoparasitic Pythium oligandrum ATCC 38472 isolated from sugarbeet rhizosphere.</title>
        <authorList>
            <person name="Gaulin E."/>
        </authorList>
    </citation>
    <scope>NUCLEOTIDE SEQUENCE</scope>
    <source>
        <strain evidence="6">ATCC 38472_TT</strain>
    </source>
</reference>
<dbReference type="InterPro" id="IPR009543">
    <property type="entry name" value="VPS13_VAB"/>
</dbReference>
<evidence type="ECO:0000259" key="5">
    <source>
        <dbReference type="PROSITE" id="PS50106"/>
    </source>
</evidence>
<feature type="region of interest" description="Disordered" evidence="3">
    <location>
        <begin position="4215"/>
        <end position="4250"/>
    </location>
</feature>
<dbReference type="PANTHER" id="PTHR16166:SF93">
    <property type="entry name" value="INTERMEMBRANE LIPID TRANSFER PROTEIN VPS13"/>
    <property type="match status" value="1"/>
</dbReference>
<dbReference type="SUPFAM" id="SSF50729">
    <property type="entry name" value="PH domain-like"/>
    <property type="match status" value="2"/>
</dbReference>
<dbReference type="InterPro" id="IPR036034">
    <property type="entry name" value="PDZ_sf"/>
</dbReference>
<feature type="domain" description="PH" evidence="4">
    <location>
        <begin position="4478"/>
        <end position="4586"/>
    </location>
</feature>
<dbReference type="InterPro" id="IPR026847">
    <property type="entry name" value="VPS13"/>
</dbReference>
<feature type="region of interest" description="Disordered" evidence="3">
    <location>
        <begin position="3517"/>
        <end position="3547"/>
    </location>
</feature>
<evidence type="ECO:0000259" key="4">
    <source>
        <dbReference type="PROSITE" id="PS50003"/>
    </source>
</evidence>
<dbReference type="SUPFAM" id="SSF50156">
    <property type="entry name" value="PDZ domain-like"/>
    <property type="match status" value="1"/>
</dbReference>
<feature type="region of interest" description="Disordered" evidence="3">
    <location>
        <begin position="3571"/>
        <end position="3603"/>
    </location>
</feature>
<dbReference type="InterPro" id="IPR001478">
    <property type="entry name" value="PDZ"/>
</dbReference>
<sequence length="4639" mass="518327">MGPSHTGFPPVGAHITPSLPPSSIDREAKGQQALSRRNMLQRAVALLLQRLLGKFVSFDSSMLRLSLWQGDLSFKDVQLRLSYGEGSIGELSLNIPWRSLWTQPVVIKAQRIRVFLHKAAKTGENGVPVDDVVEDEADGPTDRTYLSRLVSHIIANVQVELTDVQVRYDCALDSTAKRPGSASLEIASISLINTNAQWELEFTPQSNSIMESRKLLRAEGICAYVEYDDTDARGSTSDQEPTRARRYLLHGWYGNIKATLSYQSSISAFPDVELAVEVGCQPEQASKLECCYCDESDAWSTQAIALASEQPRIHLAEEHIDVFYAILMEVKAPYEEFERLSELSQRQTSRPDGFVTVLSYAKQWLLSDCLDGIVTDSGTTSNNYGDSDDDDDEFEDAITPPTLVIRASLDQGLGFVVYSRGYEVSPHTDKRRMWIWSMGRTTGCIKQSCVEDEIQVSVQSLVVQEVADNTISSYRLFSTSPGGSLDDTQPLVLFSCVVPAYESRLVGHQPVMSIALEQNAVIALKDETLVAWMTLFAPVYQWWNQWNLMHPSKAVLMNDDRIAPISQMTVDVGNVSLLFALHGQLCFGASVGGLHVRTQEMGSDSVVSKFQFGQVRVFSSSDSLQIMMANIAMPHLPPSCHAIVVVDDMSLTKSSDSRIQWVTDKYICQHADDKQSSSVEEAAMYNYDVELPQLQVHLDLSEVEALAWVVGKWTFFLPDTRVDVVPLSVRRKCYNKWNISIPNVKCMIVDNRQESKDAEFRDLELSSSDFRMSFTNCTSSHQQRLTVGSLIVKDNDRILLHVVGNTRLSIPALRLSRTTRNVSNVIARRSIEELDLMLYQVEVCLYLPSFVALHRWFNGCAALSELGYVIGTSLGYDMDEYRRNLASLQVKAGAARHLDTTVDAQIQLSVARSCRVVILHKEPNASIRGFQDSPVEVAALECTGVGIGITSDGKNQTQVVKGTVRNLQVMDLTFPRNTPPGTDGMPNRYFISSNQTAPDGSVDANLRNTVDFTISVAADESKRVRIRLDSLHAAYLHRVYKQFHHYVLDHVSVAFSSPVGDLSAKSEEAAKALSAFGIDTGLLPTSLEETLLVYRSIMVPDSNAETSAPAGSMVQYELIANDLVFSLPRSSFSTDSIILRCTNARLWSSDVDPEMSNFLLTGNFEHEGRASQTLNVSDYARAQQNRRLELRNLRRLVKNQRSRMLNNRSQLLIDLNNATQQAQNYLHEGFEALPAAEEAVRIIHNKIITLEKQLEQLDQYVKVVDDAIEDAKADAEVLGNGRDSMHLMINSPVIREKTQATITTEVIERIRTEVMGMSQHLIAPLFGADDAEFHDARTITTASEHDLSRSAMSLFEFELVDMSGATSHSTSPLFNHALLTGRIESVPESLPDGAVSSYFNIDLGLNEFSVGTHANQYQTLLGMIFENFKEVSSAVDEDTYPLCGSCNGHHYEDESCHAIWLKIPVKVMDGALRVFKNDHPLGDLLMEQFDLTFTLRTDDSLELSASAASLSLIDARPDRCESAMNILRPLVGEGLQVEYKQVADWTDSRYDLTLRNTSCLVVYPVLRQLASFFVTPVVSEGAFYDFGVGFMGPTPPDWKKMEFHMDSHGCSFALLEDFAKVDSRALVILSSIEIGYSTCQKCDDMLDMRKCHFSFDQHGIFFSQLPDLQVDVSFPLANSFMLVFDHLIEGTVKLYRRNSFVLGPVEARFSVQDSLLFLNIINNYLATASGKSRKKNAKVASRAVRAPISQLSLEDGQTASSGSAASRQQSTAWHSGAPVYAVDKLLGDVGEVRFVMVNNSLGIPVADFQLSEIVCEFIQDEEYSVVIGAILAMNYFNNSIYRWEPLVEPFLLQVRLHRTLEENSRVEVFANLPNTVNLNLTPAMAHLLSSDALTQADFVTTGSKSTAPFWIVNRTGTDIKFSFRRGMGSVIQQVVPNNVQVAVDCREQGDMRSFDSASADRFLRSSDKHALTVNHTLSVWLNDNKWVSANPVVVDVVGHVSVPLREALVPYGDDPANPDEDVTPPILVAEITIQPDGSKLISLHSQVVLQNRTSIPLMVWAFSPREGGTIREWVVEREEICHVPIELIHPQSKISIRPSPYVQYAPLTSSLEELGDEVRAAKSSNTKRFVRSGNCICNFEAFVSLDDSKKLEQSQASSAYQFSTSTLAGYVVQDLPTWKCTYDVEAYYLMRATFSSADDMNGADENAEMPAINEDEATENVDEEFQNVFGERSQKRRIPHPLSEVNNELEEARNASQRRGLYEATNSSLYHLSVSPFLTLHNRLAAAVAYRLLNQSLQLIGEGVLAVGSVLPLFQIDPAAPLFISFRLENYNWSVPKLIVNPKVPAYALPYKESIEPVELFGREFHRDIPGEQGSVPNLQLQVKLSGRDVIVFCSVWIVNHSGLDLEYCNSSSTSSRRLESVLRYIHSSSSQETVDQSMIFSTRNMSFHNDVARDIVMTRLQKVKASVNPVAVIVVVQDAREIYNAQYFGSQSPYVRVSLYVLKNVQDRFSDKPEMQIYFSATTKPSPSGGTNPTWDSKLQNTILMRLPQDTRYHDKARIIIEVRNVRYGMDTCLGVTAIKLETILNNRDHAAGFNWYKLLKRKSKDKKSGQTNVHRGDIRVSFAVGTKQELQSELDAGMLDTPESQRSSSLHNDVRPSMFSPPSGGEESNDLEDAVSINSRDAKSLPATGAIRSMQRLQTPSNVSTLPVTVADAARRGRQAYALHELTSTRAQADTMALEPMSTRGMATTRPTPPKPGQGGKVHHVQVYLPQNRFAFVVVEVTPGMLMSEVFDVVCATCGYQDLLDPDDFDFYELLLPRFVSLRSAGRPEGERWYGPRVPMETKIEKRGRQHGLHLCHKLVMSTIRLYDENSTASTHHMTPRSLLSTSQRTNPAQNRPVAWGEVLLYGSGGRNWDVLRVRSPSSPWSEVIRLNRNAMGNAGVAQVVTLTNEVNSDASELKKGNQEVALWSSFGSGRFSETIVATLVPRYILINRTADTIKYRQLHAPQTFQLSPNELVPFHWPSATVDKLLEVTLVHGYTWSGSFRIHSLGTTYLKLRDSNDASRIYILQCQIEMIGGSIALIFREESKRFPPYRIDNMTSFRIQLKQTGWGSDADYDELPPRSSCAYSWDVLTGHEKHSYSSSQDPTFPSQSTISNRTLQVRFMRITSSTGLDSDKDAVETREYHLDEMTTHRRIQLQRSLPSQLFIKPDHKGYLMKKDNLLKWAKKYFRLYEHMLYYFASEQDQELLGVIDLRAGSDVPGAGGVAIFEKTNDVVGKSGFTSLNGFVSTISGTIFGTGSRKEEAPDTTSDDDDDDDVDDRSSELVQLAVSMTASNVLGERSEEFASKLIETGDLKKIMLARTGFFVNGHDLVDFLLLEKHVHREQEALATADEMMQVQVIQPVVFGHESEAKKALMRFQYSKIVWYSVNSIMLADDTESLYEETPHNAMSTRSVAMSTRSTMSTRSMSRTGSVSMPRILPRSTQFSIVTTTKNYELKAKSTKEAGVWLRRLRKATRAHNNQDHENGDDDQNARTRSQPSIAPAIHNAKTYVHVRVRADGPTKVLELYEGGEEEADERDMKNELSSLASVSSGSPTASETSTNAFESLTNGVSIHLRLDGFGISCINEIPTELVYIYLGGINIHYSRVNAKMRLKVTLDDVQVDNQSSEATFPKLLCPRMTDDADLGDQTHVHGDDDEGDSLPGDRLEERSPRGGGLVANQNLFSCADCRYRQANIASVHFCCTWSNEQGSTDYFEHCSFWMYPIVMQLDEELMVAARGFMNEMTQSWGKHQTQNRGGEIRMKSVPIEIMTEAVAEFKENTSTEDLNPLQSLETTTASSTAEVRKVYFALLHIHPIELDITYRSDVFQATTTLRLRETASFKSGPHRGDDMKRTASMPSSSSGLTMFDFDNNTSAEEGDKASATWAIPSLAMRVPDLDNAPVRLNALMIEHAFGTSGDLTRRVTKYYTRQMWKQLHKILGSFDFLGNPVGFLDHIGTGVRDFVYEPLDGLRVGGKGFSKGLAKGTASLVSNTLDGTFDAASKISGTFGQGLANLSLDDRYQQVRARARRRHVRGIKEGLIQGSKELSFGVYEGVTGLVLGPMRGARENGAVGFVKGTFTGIIGLPVKPVAGIFDFASRASQGVRNRSRKYGKSMRRVRRPRVFGRYNELRVYKEADTIAYDLLKKTGGNKLYGEKIVFYHEVVQSVAASELTQEARERRKNDTLKDRTASLRRSLQENEQRDRESSESEDGRRKLLYEVTFRQRKLGLELETDFYCENVTIKSFEEALRLQVTVETKLKEGQEVLQEGDVLVRIGGVDVRGIGFHETLAMLRGTSRPIRLQFESAEEHFSVPESTRSKATPRLALADEQASKLRVQLTHWLIVTEERALYINVGSLSNPIVEWMTPLRYVYRIEWVRGAKICLHLSVGVDSLPTGPRMRPSLKALDGQERDMNVFLDVMWLSFGSTTAEEQELWPSDTSLNGYLLKKGGFSTVRRWFVLSRNCLYFFSSRKELRGIIPLGSVRLQADAGDTYSIRITNAVPHEPLVTLQIDNGQVIQRAQSEVVLIAPNAQDFEMWQSSLAHAAGRGLRHSRGTRFYVPNDASRLEIGCRDTPDFVVAPLVEALRKAVKVFNTKLTAS</sequence>
<feature type="region of interest" description="Disordered" evidence="3">
    <location>
        <begin position="2638"/>
        <end position="2674"/>
    </location>
</feature>
<dbReference type="Pfam" id="PF25036">
    <property type="entry name" value="VPS13_VAB"/>
    <property type="match status" value="3"/>
</dbReference>
<dbReference type="GO" id="GO:0006623">
    <property type="term" value="P:protein targeting to vacuole"/>
    <property type="evidence" value="ECO:0007669"/>
    <property type="project" value="TreeGrafter"/>
</dbReference>
<dbReference type="Pfam" id="PF00169">
    <property type="entry name" value="PH"/>
    <property type="match status" value="1"/>
</dbReference>
<feature type="region of interest" description="Disordered" evidence="3">
    <location>
        <begin position="1"/>
        <end position="22"/>
    </location>
</feature>
<name>A0A8K1CCI9_PYTOL</name>
<organism evidence="6 7">
    <name type="scientific">Pythium oligandrum</name>
    <name type="common">Mycoparasitic fungus</name>
    <dbReference type="NCBI Taxonomy" id="41045"/>
    <lineage>
        <taxon>Eukaryota</taxon>
        <taxon>Sar</taxon>
        <taxon>Stramenopiles</taxon>
        <taxon>Oomycota</taxon>
        <taxon>Peronosporomycetes</taxon>
        <taxon>Pythiales</taxon>
        <taxon>Pythiaceae</taxon>
        <taxon>Pythium</taxon>
    </lineage>
</organism>
<feature type="compositionally biased region" description="Basic and acidic residues" evidence="3">
    <location>
        <begin position="3704"/>
        <end position="3713"/>
    </location>
</feature>
<dbReference type="Proteomes" id="UP000794436">
    <property type="component" value="Unassembled WGS sequence"/>
</dbReference>
<keyword evidence="7" id="KW-1185">Reference proteome</keyword>
<dbReference type="PROSITE" id="PS50003">
    <property type="entry name" value="PH_DOMAIN"/>
    <property type="match status" value="2"/>
</dbReference>
<evidence type="ECO:0000256" key="1">
    <source>
        <dbReference type="ARBA" id="ARBA00006545"/>
    </source>
</evidence>
<dbReference type="InterPro" id="IPR011993">
    <property type="entry name" value="PH-like_dom_sf"/>
</dbReference>
<evidence type="ECO:0000313" key="6">
    <source>
        <dbReference type="EMBL" id="TMW60846.1"/>
    </source>
</evidence>
<dbReference type="InterPro" id="IPR035892">
    <property type="entry name" value="C2_domain_sf"/>
</dbReference>
<dbReference type="OrthoDB" id="428159at2759"/>
<proteinExistence type="inferred from homology"/>
<feature type="compositionally biased region" description="Low complexity" evidence="3">
    <location>
        <begin position="3584"/>
        <end position="3602"/>
    </location>
</feature>
<feature type="compositionally biased region" description="Acidic residues" evidence="3">
    <location>
        <begin position="3310"/>
        <end position="3320"/>
    </location>
</feature>
<gene>
    <name evidence="6" type="ORF">Poli38472_000888</name>
</gene>
<comment type="caution">
    <text evidence="6">The sequence shown here is derived from an EMBL/GenBank/DDBJ whole genome shotgun (WGS) entry which is preliminary data.</text>
</comment>
<feature type="region of interest" description="Disordered" evidence="3">
    <location>
        <begin position="3687"/>
        <end position="3715"/>
    </location>
</feature>
<evidence type="ECO:0000256" key="3">
    <source>
        <dbReference type="SAM" id="MobiDB-lite"/>
    </source>
</evidence>
<protein>
    <submittedName>
        <fullName evidence="6">Uncharacterized protein</fullName>
    </submittedName>
</protein>
<feature type="domain" description="PDZ" evidence="5">
    <location>
        <begin position="4306"/>
        <end position="4347"/>
    </location>
</feature>
<dbReference type="EMBL" id="SPLM01000108">
    <property type="protein sequence ID" value="TMW60846.1"/>
    <property type="molecule type" value="Genomic_DNA"/>
</dbReference>
<dbReference type="InterPro" id="IPR001849">
    <property type="entry name" value="PH_domain"/>
</dbReference>
<comment type="similarity">
    <text evidence="1">Belongs to the VPS13 family.</text>
</comment>
<dbReference type="Gene3D" id="2.30.29.30">
    <property type="entry name" value="Pleckstrin-homology domain (PH domain)/Phosphotyrosine-binding domain (PTB)"/>
    <property type="match status" value="2"/>
</dbReference>
<feature type="region of interest" description="Disordered" evidence="3">
    <location>
        <begin position="3453"/>
        <end position="3475"/>
    </location>
</feature>
<dbReference type="SMART" id="SM00233">
    <property type="entry name" value="PH"/>
    <property type="match status" value="2"/>
</dbReference>
<feature type="domain" description="PH" evidence="4">
    <location>
        <begin position="3210"/>
        <end position="3518"/>
    </location>
</feature>
<keyword evidence="2" id="KW-0175">Coiled coil</keyword>
<dbReference type="GO" id="GO:0045053">
    <property type="term" value="P:protein retention in Golgi apparatus"/>
    <property type="evidence" value="ECO:0007669"/>
    <property type="project" value="TreeGrafter"/>
</dbReference>
<dbReference type="Gene3D" id="2.60.40.150">
    <property type="entry name" value="C2 domain"/>
    <property type="match status" value="1"/>
</dbReference>
<dbReference type="SUPFAM" id="SSF49562">
    <property type="entry name" value="C2 domain (Calcium/lipid-binding domain, CaLB)"/>
    <property type="match status" value="1"/>
</dbReference>
<evidence type="ECO:0000256" key="2">
    <source>
        <dbReference type="SAM" id="Coils"/>
    </source>
</evidence>
<feature type="coiled-coil region" evidence="2">
    <location>
        <begin position="1208"/>
        <end position="1270"/>
    </location>
</feature>
<feature type="region of interest" description="Disordered" evidence="3">
    <location>
        <begin position="3299"/>
        <end position="3320"/>
    </location>
</feature>
<dbReference type="PANTHER" id="PTHR16166">
    <property type="entry name" value="VACUOLAR PROTEIN SORTING-ASSOCIATED PROTEIN VPS13"/>
    <property type="match status" value="1"/>
</dbReference>
<accession>A0A8K1CCI9</accession>